<evidence type="ECO:0000256" key="1">
    <source>
        <dbReference type="ARBA" id="ARBA00022723"/>
    </source>
</evidence>
<feature type="coiled-coil region" evidence="5">
    <location>
        <begin position="127"/>
        <end position="219"/>
    </location>
</feature>
<dbReference type="PROSITE" id="PS50119">
    <property type="entry name" value="ZF_BBOX"/>
    <property type="match status" value="1"/>
</dbReference>
<keyword evidence="3" id="KW-0862">Zinc</keyword>
<sequence>MADKKGHQCSPSLACPLCLEAFKSPTLLQCGHTFCKDCLQHHNEKQKGSNYVECYVCKKRTKLGQDRIAGLPPNFSLKGLQDDLYDECLLPNSCVLHKTECKNIFCEVCEVFICITCFIESHQSHRIMKKEDLEEELRKKKVTLSQESKVRKTKAKQFVKNAERRRRDINSHLGELECSIRDVFAKKITLLQENEKKLIEEVNDIREEAGKQLESCNADQKELIKNIERSDAKLKPIMTKDVKDDTLVEVRLHCIDLENSLKNTSIEGAMSRLQAAEDAQFLPSEKGLLDLGHVEMDGKTSAVNVQCEPAIADTGNIQRVPVIANGSATETEELQVEVNDQVDVDIPPAVQNGSLTIVKNVDLPDNLFGMAALSQDAVVVGYGGNRKGSDCFSVSGDQKQHLKSDVGHIWGIACLSHGQTAVSCDNTCRVYGMLGVGAGMHCTVTESSRYLRLCADRHSNIYAVNGNPDIFIFNGTYAKKVKVSTGRTKPLQICVTSSGVMVTNTCIRPSKVTVFDQSGQEGSSIESTGHHDYMFAAVDNQDRVLVARLGCWLSVLRLTRYTLDETTLVEETTFKQIKLPHKANRWGVWCYMVSLTPNLLAFANGPHLYFIEIAD</sequence>
<dbReference type="PANTHER" id="PTHR25462:SF229">
    <property type="entry name" value="TRANSCRIPTION INTERMEDIARY FACTOR 1-BETA"/>
    <property type="match status" value="1"/>
</dbReference>
<evidence type="ECO:0000256" key="2">
    <source>
        <dbReference type="ARBA" id="ARBA00022771"/>
    </source>
</evidence>
<dbReference type="PROSITE" id="PS00518">
    <property type="entry name" value="ZF_RING_1"/>
    <property type="match status" value="1"/>
</dbReference>
<dbReference type="InterPro" id="IPR027370">
    <property type="entry name" value="Znf-RING_euk"/>
</dbReference>
<dbReference type="OrthoDB" id="6105938at2759"/>
<keyword evidence="5" id="KW-0175">Coiled coil</keyword>
<dbReference type="Proteomes" id="UP000007110">
    <property type="component" value="Unassembled WGS sequence"/>
</dbReference>
<dbReference type="OMA" id="EVFICIT"/>
<dbReference type="GO" id="GO:0061630">
    <property type="term" value="F:ubiquitin protein ligase activity"/>
    <property type="evidence" value="ECO:0000318"/>
    <property type="project" value="GO_Central"/>
</dbReference>
<dbReference type="SUPFAM" id="SSF57845">
    <property type="entry name" value="B-box zinc-binding domain"/>
    <property type="match status" value="1"/>
</dbReference>
<dbReference type="InterPro" id="IPR000315">
    <property type="entry name" value="Znf_B-box"/>
</dbReference>
<dbReference type="Gene3D" id="3.30.160.60">
    <property type="entry name" value="Classic Zinc Finger"/>
    <property type="match status" value="1"/>
</dbReference>
<dbReference type="InterPro" id="IPR001841">
    <property type="entry name" value="Znf_RING"/>
</dbReference>
<feature type="domain" description="RING-type" evidence="6">
    <location>
        <begin position="15"/>
        <end position="58"/>
    </location>
</feature>
<proteinExistence type="predicted"/>
<dbReference type="InterPro" id="IPR047153">
    <property type="entry name" value="TRIM45/56/19-like"/>
</dbReference>
<dbReference type="KEGG" id="spu:100892566"/>
<protein>
    <submittedName>
        <fullName evidence="8">Uncharacterized protein</fullName>
    </submittedName>
</protein>
<feature type="domain" description="B box-type" evidence="7">
    <location>
        <begin position="94"/>
        <end position="130"/>
    </location>
</feature>
<evidence type="ECO:0000256" key="4">
    <source>
        <dbReference type="PROSITE-ProRule" id="PRU00024"/>
    </source>
</evidence>
<dbReference type="InParanoid" id="A0A7M7PDP2"/>
<dbReference type="Pfam" id="PF13445">
    <property type="entry name" value="zf-RING_UBOX"/>
    <property type="match status" value="1"/>
</dbReference>
<dbReference type="SUPFAM" id="SSF57850">
    <property type="entry name" value="RING/U-box"/>
    <property type="match status" value="1"/>
</dbReference>
<dbReference type="GO" id="GO:0008270">
    <property type="term" value="F:zinc ion binding"/>
    <property type="evidence" value="ECO:0007669"/>
    <property type="project" value="UniProtKB-KW"/>
</dbReference>
<dbReference type="GeneID" id="100892566"/>
<dbReference type="SMART" id="SM00184">
    <property type="entry name" value="RING"/>
    <property type="match status" value="1"/>
</dbReference>
<evidence type="ECO:0000313" key="8">
    <source>
        <dbReference type="EnsemblMetazoa" id="XP_030849592"/>
    </source>
</evidence>
<organism evidence="8 9">
    <name type="scientific">Strongylocentrotus purpuratus</name>
    <name type="common">Purple sea urchin</name>
    <dbReference type="NCBI Taxonomy" id="7668"/>
    <lineage>
        <taxon>Eukaryota</taxon>
        <taxon>Metazoa</taxon>
        <taxon>Echinodermata</taxon>
        <taxon>Eleutherozoa</taxon>
        <taxon>Echinozoa</taxon>
        <taxon>Echinoidea</taxon>
        <taxon>Euechinoidea</taxon>
        <taxon>Echinacea</taxon>
        <taxon>Camarodonta</taxon>
        <taxon>Echinidea</taxon>
        <taxon>Strongylocentrotidae</taxon>
        <taxon>Strongylocentrotus</taxon>
    </lineage>
</organism>
<evidence type="ECO:0000259" key="7">
    <source>
        <dbReference type="PROSITE" id="PS50119"/>
    </source>
</evidence>
<dbReference type="InterPro" id="IPR017907">
    <property type="entry name" value="Znf_RING_CS"/>
</dbReference>
<evidence type="ECO:0000313" key="9">
    <source>
        <dbReference type="Proteomes" id="UP000007110"/>
    </source>
</evidence>
<dbReference type="AlphaFoldDB" id="A0A7M7PDP2"/>
<keyword evidence="9" id="KW-1185">Reference proteome</keyword>
<dbReference type="Gene3D" id="3.30.40.10">
    <property type="entry name" value="Zinc/RING finger domain, C3HC4 (zinc finger)"/>
    <property type="match status" value="1"/>
</dbReference>
<evidence type="ECO:0000256" key="5">
    <source>
        <dbReference type="SAM" id="Coils"/>
    </source>
</evidence>
<dbReference type="CDD" id="cd19756">
    <property type="entry name" value="Bbox2"/>
    <property type="match status" value="1"/>
</dbReference>
<keyword evidence="2 4" id="KW-0863">Zinc-finger</keyword>
<dbReference type="PROSITE" id="PS50089">
    <property type="entry name" value="ZF_RING_2"/>
    <property type="match status" value="1"/>
</dbReference>
<dbReference type="RefSeq" id="XP_030849592.1">
    <property type="nucleotide sequence ID" value="XM_030993732.1"/>
</dbReference>
<dbReference type="InterPro" id="IPR013083">
    <property type="entry name" value="Znf_RING/FYVE/PHD"/>
</dbReference>
<accession>A0A7M7PDP2</accession>
<reference evidence="9" key="1">
    <citation type="submission" date="2015-02" db="EMBL/GenBank/DDBJ databases">
        <title>Genome sequencing for Strongylocentrotus purpuratus.</title>
        <authorList>
            <person name="Murali S."/>
            <person name="Liu Y."/>
            <person name="Vee V."/>
            <person name="English A."/>
            <person name="Wang M."/>
            <person name="Skinner E."/>
            <person name="Han Y."/>
            <person name="Muzny D.M."/>
            <person name="Worley K.C."/>
            <person name="Gibbs R.A."/>
        </authorList>
    </citation>
    <scope>NUCLEOTIDE SEQUENCE</scope>
</reference>
<name>A0A7M7PDP2_STRPU</name>
<dbReference type="SUPFAM" id="SSF101898">
    <property type="entry name" value="NHL repeat"/>
    <property type="match status" value="1"/>
</dbReference>
<keyword evidence="1" id="KW-0479">Metal-binding</keyword>
<evidence type="ECO:0000256" key="3">
    <source>
        <dbReference type="ARBA" id="ARBA00022833"/>
    </source>
</evidence>
<evidence type="ECO:0000259" key="6">
    <source>
        <dbReference type="PROSITE" id="PS50089"/>
    </source>
</evidence>
<dbReference type="EnsemblMetazoa" id="XM_030993732">
    <property type="protein sequence ID" value="XP_030849592"/>
    <property type="gene ID" value="LOC100892566"/>
</dbReference>
<reference evidence="8" key="2">
    <citation type="submission" date="2021-01" db="UniProtKB">
        <authorList>
            <consortium name="EnsemblMetazoa"/>
        </authorList>
    </citation>
    <scope>IDENTIFICATION</scope>
</reference>
<dbReference type="PANTHER" id="PTHR25462">
    <property type="entry name" value="BONUS, ISOFORM C-RELATED"/>
    <property type="match status" value="1"/>
</dbReference>